<dbReference type="STRING" id="35570.A0A1I8Q1F9"/>
<feature type="domain" description="GH18" evidence="3">
    <location>
        <begin position="29"/>
        <end position="381"/>
    </location>
</feature>
<dbReference type="VEuPathDB" id="VectorBase:SCAU012978"/>
<evidence type="ECO:0000256" key="2">
    <source>
        <dbReference type="SAM" id="SignalP"/>
    </source>
</evidence>
<evidence type="ECO:0000313" key="5">
    <source>
        <dbReference type="Proteomes" id="UP000095300"/>
    </source>
</evidence>
<dbReference type="Gene3D" id="3.20.20.80">
    <property type="entry name" value="Glycosidases"/>
    <property type="match status" value="2"/>
</dbReference>
<dbReference type="Proteomes" id="UP000095300">
    <property type="component" value="Unassembled WGS sequence"/>
</dbReference>
<dbReference type="InterPro" id="IPR017853">
    <property type="entry name" value="GH"/>
</dbReference>
<dbReference type="KEGG" id="scac:106089495"/>
<dbReference type="Pfam" id="PF00704">
    <property type="entry name" value="Glyco_hydro_18"/>
    <property type="match status" value="1"/>
</dbReference>
<evidence type="ECO:0000313" key="4">
    <source>
        <dbReference type="EnsemblMetazoa" id="SCAU012978-PA"/>
    </source>
</evidence>
<accession>A0A1I8Q1F9</accession>
<reference evidence="4" key="1">
    <citation type="submission" date="2020-05" db="UniProtKB">
        <authorList>
            <consortium name="EnsemblMetazoa"/>
        </authorList>
    </citation>
    <scope>IDENTIFICATION</scope>
    <source>
        <strain evidence="4">USDA</strain>
    </source>
</reference>
<gene>
    <name evidence="4" type="primary">106089495</name>
</gene>
<sequence>MDFLEMPRFWILLIALCLCNSLNAIKTDKMVNCYYSSWSHNDNFRVHLDPKDIDPYLCTHLSFAFLNIGTSGQFNVEEDLIYGLLNRTLNLKWRNPSLKIIAVVGGSRISSTQFSLLAASESQRSLFKYSLAANLLRLGFDGLDLHWLYSGSSGVTGDKQNFVTLLSELKETLQPLNLEFGVTVGGKISYARKWYDVVNIAKHVDFINIMTYNYTDGSSVAHDAPLFSEDENNVHATIQYWIDEGAPASKLNMGVAFTSRTFIIWNNENLRTNTGIDVKWPFSDIDSEFKPYAQMCHLEYADLFYNTSFGFDLDAGASFVQDDVTWIGYESPRALEMKMNYLQAKKLGGVMVWSLQNDDFLGTCSEKYPLLQIINRKLDHRYECRYRICCIKSIRLRTFCFYIE</sequence>
<name>A0A1I8Q1F9_STOCA</name>
<proteinExistence type="predicted"/>
<dbReference type="InterPro" id="IPR050314">
    <property type="entry name" value="Glycosyl_Hydrlase_18"/>
</dbReference>
<feature type="signal peptide" evidence="2">
    <location>
        <begin position="1"/>
        <end position="24"/>
    </location>
</feature>
<dbReference type="SMART" id="SM00636">
    <property type="entry name" value="Glyco_18"/>
    <property type="match status" value="1"/>
</dbReference>
<feature type="chain" id="PRO_5009327563" description="GH18 domain-containing protein" evidence="2">
    <location>
        <begin position="25"/>
        <end position="404"/>
    </location>
</feature>
<dbReference type="PANTHER" id="PTHR11177">
    <property type="entry name" value="CHITINASE"/>
    <property type="match status" value="1"/>
</dbReference>
<dbReference type="GO" id="GO:0006032">
    <property type="term" value="P:chitin catabolic process"/>
    <property type="evidence" value="ECO:0007669"/>
    <property type="project" value="TreeGrafter"/>
</dbReference>
<protein>
    <recommendedName>
        <fullName evidence="3">GH18 domain-containing protein</fullName>
    </recommendedName>
</protein>
<dbReference type="OrthoDB" id="73875at2759"/>
<dbReference type="InterPro" id="IPR011583">
    <property type="entry name" value="Chitinase_II/V-like_cat"/>
</dbReference>
<dbReference type="SUPFAM" id="SSF51445">
    <property type="entry name" value="(Trans)glycosidases"/>
    <property type="match status" value="1"/>
</dbReference>
<keyword evidence="5" id="KW-1185">Reference proteome</keyword>
<dbReference type="GO" id="GO:0005576">
    <property type="term" value="C:extracellular region"/>
    <property type="evidence" value="ECO:0007669"/>
    <property type="project" value="TreeGrafter"/>
</dbReference>
<dbReference type="EnsemblMetazoa" id="SCAU012978-RA">
    <property type="protein sequence ID" value="SCAU012978-PA"/>
    <property type="gene ID" value="SCAU012978"/>
</dbReference>
<keyword evidence="1 2" id="KW-0732">Signal</keyword>
<dbReference type="AlphaFoldDB" id="A0A1I8Q1F9"/>
<dbReference type="PROSITE" id="PS51910">
    <property type="entry name" value="GH18_2"/>
    <property type="match status" value="1"/>
</dbReference>
<dbReference type="GO" id="GO:0008061">
    <property type="term" value="F:chitin binding"/>
    <property type="evidence" value="ECO:0007669"/>
    <property type="project" value="InterPro"/>
</dbReference>
<dbReference type="PANTHER" id="PTHR11177:SF360">
    <property type="entry name" value="CHITINASE 4-RELATED"/>
    <property type="match status" value="1"/>
</dbReference>
<evidence type="ECO:0000256" key="1">
    <source>
        <dbReference type="ARBA" id="ARBA00022729"/>
    </source>
</evidence>
<dbReference type="GO" id="GO:0004568">
    <property type="term" value="F:chitinase activity"/>
    <property type="evidence" value="ECO:0007669"/>
    <property type="project" value="TreeGrafter"/>
</dbReference>
<dbReference type="InterPro" id="IPR001223">
    <property type="entry name" value="Glyco_hydro18_cat"/>
</dbReference>
<dbReference type="GO" id="GO:0005975">
    <property type="term" value="P:carbohydrate metabolic process"/>
    <property type="evidence" value="ECO:0007669"/>
    <property type="project" value="InterPro"/>
</dbReference>
<evidence type="ECO:0000259" key="3">
    <source>
        <dbReference type="PROSITE" id="PS51910"/>
    </source>
</evidence>
<organism evidence="4 5">
    <name type="scientific">Stomoxys calcitrans</name>
    <name type="common">Stable fly</name>
    <name type="synonym">Conops calcitrans</name>
    <dbReference type="NCBI Taxonomy" id="35570"/>
    <lineage>
        <taxon>Eukaryota</taxon>
        <taxon>Metazoa</taxon>
        <taxon>Ecdysozoa</taxon>
        <taxon>Arthropoda</taxon>
        <taxon>Hexapoda</taxon>
        <taxon>Insecta</taxon>
        <taxon>Pterygota</taxon>
        <taxon>Neoptera</taxon>
        <taxon>Endopterygota</taxon>
        <taxon>Diptera</taxon>
        <taxon>Brachycera</taxon>
        <taxon>Muscomorpha</taxon>
        <taxon>Muscoidea</taxon>
        <taxon>Muscidae</taxon>
        <taxon>Stomoxys</taxon>
    </lineage>
</organism>